<dbReference type="Gene3D" id="2.160.20.10">
    <property type="entry name" value="Single-stranded right-handed beta-helix, Pectin lyase-like"/>
    <property type="match status" value="1"/>
</dbReference>
<keyword evidence="1" id="KW-0479">Metal-binding</keyword>
<proteinExistence type="predicted"/>
<evidence type="ECO:0000256" key="2">
    <source>
        <dbReference type="ARBA" id="ARBA00022729"/>
    </source>
</evidence>
<reference evidence="6 7" key="1">
    <citation type="submission" date="2016-03" db="EMBL/GenBank/DDBJ databases">
        <title>Niastella vici sp. nov., isolated from farmland soil.</title>
        <authorList>
            <person name="Chen L."/>
            <person name="Wang D."/>
            <person name="Yang S."/>
            <person name="Wang G."/>
        </authorList>
    </citation>
    <scope>NUCLEOTIDE SEQUENCE [LARGE SCALE GENOMIC DNA]</scope>
    <source>
        <strain evidence="6 7">DJ57</strain>
    </source>
</reference>
<accession>A0A1V9FS31</accession>
<evidence type="ECO:0000313" key="7">
    <source>
        <dbReference type="Proteomes" id="UP000192796"/>
    </source>
</evidence>
<evidence type="ECO:0000259" key="5">
    <source>
        <dbReference type="PROSITE" id="PS50853"/>
    </source>
</evidence>
<sequence>MKKNYTNRQYYLPLIALVLSFFSLQQTHAQTLAFPGAEGFGKYAKGGRYGSVYHVTNLNNSGTGSLRDAVSAPNRIVVFDVAGVIKITSRIVVSANIYIAGQTAPGEGITVYGNGWSFSGADNTICRYLKIRMGIVGDDGKDANGLADGHDIIFDHCSVSWGRDENFSINSTTAKNITIQNCIISQGLMTHSAGGLIQADSITLYRNLYVDNTTRNNKIKGVNQYVNNMVYNWKDGAYIMGGESEGNSYANATNSCFIAGPSHGVPPFNLGNLNYHIYQTDNIFDSSRNGVFDPYTIPPGEYVGPPDFQFTPYPYPVLPTVPANTLVSSLLPSVGASLPYRDYADYYVVNEVKSFGIKGELIANENSLPFGAPTSWSLWAGTPRADADNDGMPDAWETANGTNASVDDAMVITATGYTNIENYINSITASNSQEYLRTPMKLKQDSATQTTLYLSWLDYTEKEQGYIVERIVNGAWVQIGTTGVNENYFSVTGMQPEEADTFRVKAFNAVGESGYTNELIAKTKPVEVPVLNPGTFAPALTWTGALSNDWDKTTKNWIDSTNTPVLFTDTSTLTFPEAGQAGRTVNISAPMAAGDLLVNSNGNYTFSGTGYITGTKSVNKTGSGTLSLLTNNTYTGATVVHGGTIQLNTLANGGVASSIGASANYAFNWVWKGGGWLYSGGTIGTDRNVALDATTEFNVSNPASTVTFNGVLSGDGGLIKSGPGRMVVKNANPYSGETVINGGILEVSPVSAATLAGDIIDNNQGIGTSNVLRLHNGSYVTSNGSGTIYENYPLQLYIDDSTVNGFTPDRNANLNMTVHGAGTLNYTIPYLREIIKGDWSDFTGTLVANGINTDDVYSLLPIDNGTGFPNNRIVTTGNTKIAAYSNNNVFSIGGLSGNAGTWLSCGGTKSPTFGNGFTTYVVGGMGTNETFNGIINNHLYGNAADGSGTTTIVKTGTGLWRLNGNNTYIGTTTIEGGKLIVNGANSGNGKVTVNEGATLAGKGAVTGEIAVAGTLEPGDSSIGTFTGKDNLTLQSTAVTSIDINKSNGTWDKVAVTKDIVYNGTLKISFTGTPASGDKFKIFTVAGATTGAITRFDPATPAPGLLWVFKPAIGELDIQSPNFVEAPTSLTLSAPVAKAGMPSTVNVGWTDNSDNEDYFIVERSVDSVNFTDVAHAAANTTAYTDGGLQSGMKYYCRVKAHSPLNESAYSAIVSVRTPVEGTLPLTTTNPSPAQNATNVFLNNQTTAFGWEGNYADSFDVYLGTSVDSLVKIGAVAAATATFTSGNLNPNTTYYWRIDGKNSNGTTTGTIWNFQTANIPVPVAGDYRSKASGNWGTSTVATDIWETFDGANWQSTATPPSGSTPTVTIKTGHTVALNATTGVNNVVVETGANLISGTSDGASGTASQRNLRVISSLNNFGTVGSSTVTTNRVNFEGYRDNGKVYITGTGTCYLNTFTVNAIAQTMEVVIDNNLNLASYMRANYSTSTTLPWTSAPQNDDNITITIKEGKTVAIGSSGYLQAGSSPTTNTIGEFGNYTFNINGTLDMRSTGTSCVVGHATLPGATTINVNGTWLMGNAIRFITSATTPSIGTVSLNIGANGVADAGARTTGSSNTATNIVATNSNFSPNVFFNITGGGLLKTKVSTSTVTYQIGSDKIYSPVKLTNTGTADIIAVGVKSGVNLPVADSTRLVNKLYSVVPAMQATTNLTIGLGWLAASQGANLNPAASMVQGRYTNNTFTEFPATVSGAGTAANPYYATVTGYSSFGPFAVGQTGAVKDVEAPVVRTKPIAITLGLNGTASITPEQVNDSSYDRSSNVTLSVSPNRFTTADAGVDTVTLTATDASGNSAQGKTTVTVKQRTAILKYTGNSTGQYSDQQALTAVLTDSATGTVLSGKTIRFDLGAQSVSALTDTTGKAGTGLLITQDPALTYTLYATFADSLFIAAIDSVPFVIKQEDARAYYTGTLFGSTGSGTTTIITLSATVRDITAETTASSTDAFAGDSRNANVTFIDRTTNSVIATVPVGLVNPQDTKVGTATYNWNVDLGSNNAKDFTIGVQVSGYYQRNAAEDNTIVTISRSLNEFVSGGGYIQLAHPTGQMAGDVGSRNNFGFNVKFNKRDRNLQGNFNTIIRRTELDGVHVYQVQSNVLTTLWAIPAIGAIPARASFSGKASIQDITNPLAPVSIDGNAIVQVQTTDRSEAGTGDAIAITVWNKSGGLWFTSNWNGMRYDEQVLAAGNIRVNNGPSIFQTIISVITDIIDGHGNPATGNNPGGLMEIALAPNPANSYTRLTINANPQNGNVYIKVTDLFGQIIETKEIAAGRNAIQFGSGYRPGVYVIEVSQGQDKKTVQLIKLSQ</sequence>
<dbReference type="SMART" id="SM00060">
    <property type="entry name" value="FN3"/>
    <property type="match status" value="3"/>
</dbReference>
<evidence type="ECO:0000256" key="3">
    <source>
        <dbReference type="ARBA" id="ARBA00023180"/>
    </source>
</evidence>
<dbReference type="SUPFAM" id="SSF49265">
    <property type="entry name" value="Fibronectin type III"/>
    <property type="match status" value="2"/>
</dbReference>
<feature type="chain" id="PRO_5013342979" description="Fibronectin type-III domain-containing protein" evidence="4">
    <location>
        <begin position="30"/>
        <end position="2353"/>
    </location>
</feature>
<dbReference type="InterPro" id="IPR013783">
    <property type="entry name" value="Ig-like_fold"/>
</dbReference>
<dbReference type="PANTHER" id="PTHR42970">
    <property type="entry name" value="PECTATE LYASE C-RELATED"/>
    <property type="match status" value="1"/>
</dbReference>
<protein>
    <recommendedName>
        <fullName evidence="5">Fibronectin type-III domain-containing protein</fullName>
    </recommendedName>
</protein>
<dbReference type="NCBIfam" id="TIGR04183">
    <property type="entry name" value="Por_Secre_tail"/>
    <property type="match status" value="1"/>
</dbReference>
<evidence type="ECO:0000256" key="4">
    <source>
        <dbReference type="SAM" id="SignalP"/>
    </source>
</evidence>
<dbReference type="PROSITE" id="PS50853">
    <property type="entry name" value="FN3"/>
    <property type="match status" value="2"/>
</dbReference>
<dbReference type="PANTHER" id="PTHR42970:SF1">
    <property type="entry name" value="PECTATE LYASE C-RELATED"/>
    <property type="match status" value="1"/>
</dbReference>
<dbReference type="InterPro" id="IPR012334">
    <property type="entry name" value="Pectin_lyas_fold"/>
</dbReference>
<evidence type="ECO:0000313" key="6">
    <source>
        <dbReference type="EMBL" id="OQP61143.1"/>
    </source>
</evidence>
<dbReference type="CDD" id="cd00063">
    <property type="entry name" value="FN3"/>
    <property type="match status" value="2"/>
</dbReference>
<name>A0A1V9FS31_9BACT</name>
<gene>
    <name evidence="6" type="ORF">A3860_05340</name>
</gene>
<dbReference type="RefSeq" id="WP_081151472.1">
    <property type="nucleotide sequence ID" value="NZ_LVYD01000058.1"/>
</dbReference>
<dbReference type="NCBIfam" id="TIGR02601">
    <property type="entry name" value="autotrns_rpt"/>
    <property type="match status" value="3"/>
</dbReference>
<feature type="domain" description="Fibronectin type-III" evidence="5">
    <location>
        <begin position="438"/>
        <end position="526"/>
    </location>
</feature>
<dbReference type="SUPFAM" id="SSF51126">
    <property type="entry name" value="Pectin lyase-like"/>
    <property type="match status" value="2"/>
</dbReference>
<dbReference type="InterPro" id="IPR026444">
    <property type="entry name" value="Secre_tail"/>
</dbReference>
<dbReference type="InterPro" id="IPR036116">
    <property type="entry name" value="FN3_sf"/>
</dbReference>
<keyword evidence="7" id="KW-1185">Reference proteome</keyword>
<keyword evidence="3" id="KW-0325">Glycoprotein</keyword>
<keyword evidence="2 4" id="KW-0732">Signal</keyword>
<comment type="caution">
    <text evidence="6">The sequence shown here is derived from an EMBL/GenBank/DDBJ whole genome shotgun (WGS) entry which is preliminary data.</text>
</comment>
<feature type="signal peptide" evidence="4">
    <location>
        <begin position="1"/>
        <end position="29"/>
    </location>
</feature>
<dbReference type="GO" id="GO:0046872">
    <property type="term" value="F:metal ion binding"/>
    <property type="evidence" value="ECO:0007669"/>
    <property type="project" value="UniProtKB-KW"/>
</dbReference>
<dbReference type="InterPro" id="IPR013425">
    <property type="entry name" value="Autotrns_rpt"/>
</dbReference>
<dbReference type="OrthoDB" id="9803616at2"/>
<dbReference type="STRING" id="1703345.A3860_05340"/>
<dbReference type="Gene3D" id="2.60.40.10">
    <property type="entry name" value="Immunoglobulins"/>
    <property type="match status" value="3"/>
</dbReference>
<dbReference type="InterPro" id="IPR052063">
    <property type="entry name" value="Polysaccharide_Lyase_1"/>
</dbReference>
<dbReference type="Proteomes" id="UP000192796">
    <property type="component" value="Unassembled WGS sequence"/>
</dbReference>
<dbReference type="InterPro" id="IPR003961">
    <property type="entry name" value="FN3_dom"/>
</dbReference>
<organism evidence="6 7">
    <name type="scientific">Niastella vici</name>
    <dbReference type="NCBI Taxonomy" id="1703345"/>
    <lineage>
        <taxon>Bacteria</taxon>
        <taxon>Pseudomonadati</taxon>
        <taxon>Bacteroidota</taxon>
        <taxon>Chitinophagia</taxon>
        <taxon>Chitinophagales</taxon>
        <taxon>Chitinophagaceae</taxon>
        <taxon>Niastella</taxon>
    </lineage>
</organism>
<dbReference type="Pfam" id="PF12951">
    <property type="entry name" value="PATR"/>
    <property type="match status" value="3"/>
</dbReference>
<dbReference type="InterPro" id="IPR011050">
    <property type="entry name" value="Pectin_lyase_fold/virulence"/>
</dbReference>
<feature type="domain" description="Fibronectin type-III" evidence="5">
    <location>
        <begin position="1125"/>
        <end position="1219"/>
    </location>
</feature>
<dbReference type="EMBL" id="LVYD01000058">
    <property type="protein sequence ID" value="OQP61143.1"/>
    <property type="molecule type" value="Genomic_DNA"/>
</dbReference>
<evidence type="ECO:0000256" key="1">
    <source>
        <dbReference type="ARBA" id="ARBA00022723"/>
    </source>
</evidence>